<name>A0AAD7TVS1_9APHY</name>
<evidence type="ECO:0000313" key="11">
    <source>
        <dbReference type="EMBL" id="KAJ8481633.1"/>
    </source>
</evidence>
<keyword evidence="6" id="KW-0378">Hydrolase</keyword>
<dbReference type="EC" id="3.4.19.12" evidence="3"/>
<dbReference type="PROSITE" id="PS00973">
    <property type="entry name" value="USP_2"/>
    <property type="match status" value="1"/>
</dbReference>
<protein>
    <recommendedName>
        <fullName evidence="3">ubiquitinyl hydrolase 1</fullName>
        <ecNumber evidence="3">3.4.19.12</ecNumber>
    </recommendedName>
</protein>
<dbReference type="GO" id="GO:0006508">
    <property type="term" value="P:proteolysis"/>
    <property type="evidence" value="ECO:0007669"/>
    <property type="project" value="UniProtKB-KW"/>
</dbReference>
<dbReference type="GO" id="GO:0004843">
    <property type="term" value="F:cysteine-type deubiquitinase activity"/>
    <property type="evidence" value="ECO:0007669"/>
    <property type="project" value="UniProtKB-EC"/>
</dbReference>
<keyword evidence="12" id="KW-1185">Reference proteome</keyword>
<feature type="domain" description="Rhodanese" evidence="9">
    <location>
        <begin position="412"/>
        <end position="535"/>
    </location>
</feature>
<dbReference type="AlphaFoldDB" id="A0AAD7TVS1"/>
<dbReference type="EMBL" id="JAPEVG010000132">
    <property type="protein sequence ID" value="KAJ8481633.1"/>
    <property type="molecule type" value="Genomic_DNA"/>
</dbReference>
<dbReference type="Pfam" id="PF00581">
    <property type="entry name" value="Rhodanese"/>
    <property type="match status" value="1"/>
</dbReference>
<feature type="domain" description="USP" evidence="10">
    <location>
        <begin position="846"/>
        <end position="1202"/>
    </location>
</feature>
<dbReference type="Pfam" id="PF00443">
    <property type="entry name" value="UCH"/>
    <property type="match status" value="1"/>
</dbReference>
<organism evidence="11 12">
    <name type="scientific">Trametes cubensis</name>
    <dbReference type="NCBI Taxonomy" id="1111947"/>
    <lineage>
        <taxon>Eukaryota</taxon>
        <taxon>Fungi</taxon>
        <taxon>Dikarya</taxon>
        <taxon>Basidiomycota</taxon>
        <taxon>Agaricomycotina</taxon>
        <taxon>Agaricomycetes</taxon>
        <taxon>Polyporales</taxon>
        <taxon>Polyporaceae</taxon>
        <taxon>Trametes</taxon>
    </lineage>
</organism>
<evidence type="ECO:0000259" key="10">
    <source>
        <dbReference type="PROSITE" id="PS50235"/>
    </source>
</evidence>
<evidence type="ECO:0000256" key="3">
    <source>
        <dbReference type="ARBA" id="ARBA00012759"/>
    </source>
</evidence>
<evidence type="ECO:0000256" key="1">
    <source>
        <dbReference type="ARBA" id="ARBA00000707"/>
    </source>
</evidence>
<evidence type="ECO:0000256" key="8">
    <source>
        <dbReference type="SAM" id="MobiDB-lite"/>
    </source>
</evidence>
<dbReference type="Proteomes" id="UP001215151">
    <property type="component" value="Unassembled WGS sequence"/>
</dbReference>
<dbReference type="PANTHER" id="PTHR21646:SF95">
    <property type="entry name" value="UBIQUITIN CARBOXYL-TERMINAL HYDROLASE 4-RELATED"/>
    <property type="match status" value="1"/>
</dbReference>
<dbReference type="InterPro" id="IPR028889">
    <property type="entry name" value="USP"/>
</dbReference>
<feature type="region of interest" description="Disordered" evidence="8">
    <location>
        <begin position="139"/>
        <end position="162"/>
    </location>
</feature>
<feature type="region of interest" description="Disordered" evidence="8">
    <location>
        <begin position="721"/>
        <end position="760"/>
    </location>
</feature>
<comment type="caution">
    <text evidence="11">The sequence shown here is derived from an EMBL/GenBank/DDBJ whole genome shotgun (WGS) entry which is preliminary data.</text>
</comment>
<feature type="region of interest" description="Disordered" evidence="8">
    <location>
        <begin position="362"/>
        <end position="381"/>
    </location>
</feature>
<keyword evidence="7" id="KW-0788">Thiol protease</keyword>
<comment type="similarity">
    <text evidence="2">Belongs to the peptidase C19 family.</text>
</comment>
<dbReference type="InterPro" id="IPR038765">
    <property type="entry name" value="Papain-like_cys_pep_sf"/>
</dbReference>
<dbReference type="InterPro" id="IPR036873">
    <property type="entry name" value="Rhodanese-like_dom_sf"/>
</dbReference>
<comment type="catalytic activity">
    <reaction evidence="1">
        <text>Thiol-dependent hydrolysis of ester, thioester, amide, peptide and isopeptide bonds formed by the C-terminal Gly of ubiquitin (a 76-residue protein attached to proteins as an intracellular targeting signal).</text>
        <dbReference type="EC" id="3.4.19.12"/>
    </reaction>
</comment>
<dbReference type="PROSITE" id="PS50206">
    <property type="entry name" value="RHODANESE_3"/>
    <property type="match status" value="1"/>
</dbReference>
<proteinExistence type="inferred from homology"/>
<dbReference type="PROSITE" id="PS00972">
    <property type="entry name" value="USP_1"/>
    <property type="match status" value="1"/>
</dbReference>
<evidence type="ECO:0000256" key="6">
    <source>
        <dbReference type="ARBA" id="ARBA00022801"/>
    </source>
</evidence>
<feature type="region of interest" description="Disordered" evidence="8">
    <location>
        <begin position="217"/>
        <end position="262"/>
    </location>
</feature>
<keyword evidence="4" id="KW-0645">Protease</keyword>
<dbReference type="InterPro" id="IPR050185">
    <property type="entry name" value="Ub_carboxyl-term_hydrolase"/>
</dbReference>
<dbReference type="SUPFAM" id="SSF52821">
    <property type="entry name" value="Rhodanese/Cell cycle control phosphatase"/>
    <property type="match status" value="1"/>
</dbReference>
<dbReference type="GO" id="GO:0016579">
    <property type="term" value="P:protein deubiquitination"/>
    <property type="evidence" value="ECO:0007669"/>
    <property type="project" value="InterPro"/>
</dbReference>
<feature type="compositionally biased region" description="Low complexity" evidence="8">
    <location>
        <begin position="721"/>
        <end position="734"/>
    </location>
</feature>
<dbReference type="SMART" id="SM00450">
    <property type="entry name" value="RHOD"/>
    <property type="match status" value="1"/>
</dbReference>
<accession>A0AAD7TVS1</accession>
<keyword evidence="5" id="KW-0833">Ubl conjugation pathway</keyword>
<evidence type="ECO:0000256" key="5">
    <source>
        <dbReference type="ARBA" id="ARBA00022786"/>
    </source>
</evidence>
<evidence type="ECO:0000259" key="9">
    <source>
        <dbReference type="PROSITE" id="PS50206"/>
    </source>
</evidence>
<dbReference type="Gene3D" id="3.40.250.10">
    <property type="entry name" value="Rhodanese-like domain"/>
    <property type="match status" value="1"/>
</dbReference>
<evidence type="ECO:0000256" key="4">
    <source>
        <dbReference type="ARBA" id="ARBA00022670"/>
    </source>
</evidence>
<reference evidence="11" key="1">
    <citation type="submission" date="2022-11" db="EMBL/GenBank/DDBJ databases">
        <title>Genome Sequence of Cubamyces cubensis.</title>
        <authorList>
            <person name="Buettner E."/>
        </authorList>
    </citation>
    <scope>NUCLEOTIDE SEQUENCE</scope>
    <source>
        <strain evidence="11">MPL-01</strain>
    </source>
</reference>
<evidence type="ECO:0000313" key="12">
    <source>
        <dbReference type="Proteomes" id="UP001215151"/>
    </source>
</evidence>
<sequence length="1204" mass="130393">MPGVAVLPPSASTSFSHNLVVMQNGGAYHRDTVAEIKESAKATVSSIRGASGLSLLKSARSQIQHAQVQENQGDLKGALTSLTKAASLVQLLMSTQEFRTESHAGKKGALFKEFLDFQQSDGRDLVVKTKNVEAKLVELERSSSQQTSSDDDAQSPIVKTGGGSIADRVRSLANAGLSVTTSKRISREFPVASPPLSPEATRPHVLSLHTLSPPATAPSAFHHSLASPSLGTPPAPSPHALVPTSSLGPPSPSSSTSSSPRMSVLSLQDFAQTFPSIDEIEEMDALKLRTDGTGTSGDDSRSGAISMADLQATSSSPPLVHPKPFPVLPMDLGPRPSSTPIPPTIDTFQSRPGSPARVPFSPTVPRKPSNLALNSGVQRSPVIPPATPTAEKAELPFKTLFPGILHEYRYKPNFKVLLLDVRTREEFEKEHIRADAVVCIEPSILQRENVTGETIENALAVGPRDEAVLFSNRDKFDLVAIYDDSSENMSDTRSPVSALFQAIYVNAFRKILKNMPMLLVGGLQAWKREFGETELIRAGSASPRRPSPLTGLVNGAATSTLVNGNGSAIPGTPPTEAKGLGLGHIRAPAESSSSSVVAPVPSAPPFTDLAGLSMGRQRSGTEPSMDPYAHRPWIPQAGVRSPLEPTPGSPRMSIDGGIPPLSDASKRLARRPAMSRSGSNSVSYPYNSVIPENMSVQHVSSSMVNGSSPIQYPQIARHISPQVSGSSFSPSPASNGLVSLPPQASINPSPLSRRRSDYVDQSQEAINGLANRTVIDYPELSSQHILRPPPAAASSTLDNRPRIMPPHPPQQLATNALSLVHSAPKPPMIQSDYPVTYWADIQIGTSGLKNLGNTCYMNSTIQCLSATVPFARFFTDGRWKSAVNMVNPMGTKGNLANAFANILRDMWQGEGGTLSPVTFRRSLCSHAPQFSGSEQHDSQEFLSFLLDGLHEDLNRIIEKPKIESTPEREAELERLPTQLASEQEWQIYRMRDDSLVVDFFQGQYRNRMECLTCHKTSTTYNTFMYLTLPIPSTRGNSKVTLEQCIDAFVKEEVMDKSDAWHCPHCKTLRKATKRLSLSRLPPVLLIHLKRFSAKGPFTDKIETFVEFPLKGLDLTNYMPSPLPPGVSAGSHLSPDDPRCQQPPYRYDLYGVTNHFGTLSTGHYTAFIASRGGWLYCDDSRVTSADAKDVVGKPAYILFYKRVKA</sequence>
<dbReference type="InterPro" id="IPR001394">
    <property type="entry name" value="Peptidase_C19_UCH"/>
</dbReference>
<dbReference type="PANTHER" id="PTHR21646">
    <property type="entry name" value="UBIQUITIN CARBOXYL-TERMINAL HYDROLASE"/>
    <property type="match status" value="1"/>
</dbReference>
<evidence type="ECO:0000256" key="2">
    <source>
        <dbReference type="ARBA" id="ARBA00009085"/>
    </source>
</evidence>
<gene>
    <name evidence="11" type="ORF">ONZ51_g5880</name>
</gene>
<dbReference type="Gene3D" id="3.90.70.10">
    <property type="entry name" value="Cysteine proteinases"/>
    <property type="match status" value="1"/>
</dbReference>
<feature type="compositionally biased region" description="Low complexity" evidence="8">
    <location>
        <begin position="241"/>
        <end position="262"/>
    </location>
</feature>
<dbReference type="InterPro" id="IPR018200">
    <property type="entry name" value="USP_CS"/>
</dbReference>
<dbReference type="CDD" id="cd02674">
    <property type="entry name" value="Peptidase_C19R"/>
    <property type="match status" value="1"/>
</dbReference>
<feature type="region of interest" description="Disordered" evidence="8">
    <location>
        <begin position="632"/>
        <end position="682"/>
    </location>
</feature>
<dbReference type="InterPro" id="IPR001763">
    <property type="entry name" value="Rhodanese-like_dom"/>
</dbReference>
<dbReference type="SUPFAM" id="SSF54001">
    <property type="entry name" value="Cysteine proteinases"/>
    <property type="match status" value="1"/>
</dbReference>
<dbReference type="PROSITE" id="PS50235">
    <property type="entry name" value="USP_3"/>
    <property type="match status" value="1"/>
</dbReference>
<evidence type="ECO:0000256" key="7">
    <source>
        <dbReference type="ARBA" id="ARBA00022807"/>
    </source>
</evidence>